<dbReference type="InterPro" id="IPR027396">
    <property type="entry name" value="DsrEFH-like"/>
</dbReference>
<dbReference type="GO" id="GO:0002143">
    <property type="term" value="P:tRNA wobble position uridine thiolation"/>
    <property type="evidence" value="ECO:0007669"/>
    <property type="project" value="TreeGrafter"/>
</dbReference>
<evidence type="ECO:0000256" key="1">
    <source>
        <dbReference type="ARBA" id="ARBA00004496"/>
    </source>
</evidence>
<evidence type="ECO:0000313" key="6">
    <source>
        <dbReference type="Proteomes" id="UP001164472"/>
    </source>
</evidence>
<comment type="similarity">
    <text evidence="2">Belongs to the DsrE/TusD family.</text>
</comment>
<evidence type="ECO:0000256" key="2">
    <source>
        <dbReference type="ARBA" id="ARBA00007067"/>
    </source>
</evidence>
<dbReference type="Gene3D" id="3.40.1260.10">
    <property type="entry name" value="DsrEFH-like"/>
    <property type="match status" value="1"/>
</dbReference>
<dbReference type="KEGG" id="asem:NNL22_05820"/>
<name>A0A9E8KQP8_9ALTE</name>
<dbReference type="GO" id="GO:0097163">
    <property type="term" value="F:sulfur carrier activity"/>
    <property type="evidence" value="ECO:0007669"/>
    <property type="project" value="TreeGrafter"/>
</dbReference>
<dbReference type="NCBIfam" id="NF001237">
    <property type="entry name" value="PRK00207.1"/>
    <property type="match status" value="1"/>
</dbReference>
<dbReference type="GO" id="GO:0016783">
    <property type="term" value="F:sulfurtransferase activity"/>
    <property type="evidence" value="ECO:0007669"/>
    <property type="project" value="InterPro"/>
</dbReference>
<evidence type="ECO:0000313" key="5">
    <source>
        <dbReference type="EMBL" id="UZW76099.1"/>
    </source>
</evidence>
<dbReference type="EMBL" id="CP101527">
    <property type="protein sequence ID" value="UZW76099.1"/>
    <property type="molecule type" value="Genomic_DNA"/>
</dbReference>
<dbReference type="RefSeq" id="WP_251811916.1">
    <property type="nucleotide sequence ID" value="NZ_CP101527.1"/>
</dbReference>
<sequence length="130" mass="14197">MKYSIIVLGAPYSSPSANTALNFTNALLSSGHTVFRVFFYHEGVQCANHLAAPPQDEINLPEQWQKLKAQHNLDLVACIAAGVKRGVLDQSEAKRHEKECSNLSQGFELSGLGQLVEATEQSDRVITFGP</sequence>
<keyword evidence="6" id="KW-1185">Reference proteome</keyword>
<organism evidence="5 6">
    <name type="scientific">Alkalimarinus sediminis</name>
    <dbReference type="NCBI Taxonomy" id="1632866"/>
    <lineage>
        <taxon>Bacteria</taxon>
        <taxon>Pseudomonadati</taxon>
        <taxon>Pseudomonadota</taxon>
        <taxon>Gammaproteobacteria</taxon>
        <taxon>Alteromonadales</taxon>
        <taxon>Alteromonadaceae</taxon>
        <taxon>Alkalimarinus</taxon>
    </lineage>
</organism>
<dbReference type="NCBIfam" id="TIGR03012">
    <property type="entry name" value="sulf_tusD_dsrE"/>
    <property type="match status" value="1"/>
</dbReference>
<dbReference type="Proteomes" id="UP001164472">
    <property type="component" value="Chromosome"/>
</dbReference>
<keyword evidence="4 5" id="KW-0808">Transferase</keyword>
<dbReference type="InterPro" id="IPR017463">
    <property type="entry name" value="Sulphur_relay_TusD/DsrE"/>
</dbReference>
<protein>
    <submittedName>
        <fullName evidence="5">Sulfurtransferase complex subunit TusD</fullName>
        <ecNumber evidence="5">2.8.1.-</ecNumber>
    </submittedName>
</protein>
<accession>A0A9E8KQP8</accession>
<proteinExistence type="inferred from homology"/>
<dbReference type="EC" id="2.8.1.-" evidence="5"/>
<evidence type="ECO:0000256" key="4">
    <source>
        <dbReference type="ARBA" id="ARBA00022679"/>
    </source>
</evidence>
<comment type="subcellular location">
    <subcellularLocation>
        <location evidence="1">Cytoplasm</location>
    </subcellularLocation>
</comment>
<dbReference type="SUPFAM" id="SSF75169">
    <property type="entry name" value="DsrEFH-like"/>
    <property type="match status" value="1"/>
</dbReference>
<dbReference type="FunFam" id="3.40.1260.10:FF:000001">
    <property type="entry name" value="Sulfurtransferase TusD"/>
    <property type="match status" value="1"/>
</dbReference>
<dbReference type="AlphaFoldDB" id="A0A9E8KQP8"/>
<dbReference type="PANTHER" id="PTHR34874:SF3">
    <property type="entry name" value="SULFURTRANSFERASE TUSD"/>
    <property type="match status" value="1"/>
</dbReference>
<evidence type="ECO:0000256" key="3">
    <source>
        <dbReference type="ARBA" id="ARBA00022490"/>
    </source>
</evidence>
<reference evidence="5" key="1">
    <citation type="submission" date="2022-07" db="EMBL/GenBank/DDBJ databases">
        <title>Alkalimarinus sp. nov., isolated from gut of a Alitta virens.</title>
        <authorList>
            <person name="Yang A.I."/>
            <person name="Shin N.-R."/>
        </authorList>
    </citation>
    <scope>NUCLEOTIDE SEQUENCE</scope>
    <source>
        <strain evidence="5">FA028</strain>
    </source>
</reference>
<gene>
    <name evidence="5" type="primary">tusD</name>
    <name evidence="5" type="ORF">NNL22_05820</name>
</gene>
<dbReference type="PANTHER" id="PTHR34874">
    <property type="entry name" value="PROTEIN YCHN"/>
    <property type="match status" value="1"/>
</dbReference>
<dbReference type="GO" id="GO:1990228">
    <property type="term" value="C:sulfurtransferase complex"/>
    <property type="evidence" value="ECO:0007669"/>
    <property type="project" value="TreeGrafter"/>
</dbReference>
<dbReference type="InterPro" id="IPR003787">
    <property type="entry name" value="Sulphur_relay_DsrE/F-like"/>
</dbReference>
<dbReference type="Pfam" id="PF02635">
    <property type="entry name" value="DsrE"/>
    <property type="match status" value="1"/>
</dbReference>
<keyword evidence="3" id="KW-0963">Cytoplasm</keyword>